<dbReference type="Proteomes" id="UP001176806">
    <property type="component" value="Unassembled WGS sequence"/>
</dbReference>
<sequence length="292" mass="33935">MKTIFIWSVFTFLTVCNTYSQEKHYEFNRLNTRKQTLKGQSTSKIYDVSYVKTGESLNPEFTRLKSELDKVMADSISKTADYYKTLDRFNDISTVKSKVVAFNNSSESFRNKVALLKEAQILALKHNINDLFYSDNYINKDMKAGFLLLSLNPEKMKAHLNKVLLKLDNKIKVPEKPTYQSIATLREKLSNTKKIKDTKNLKSKKGYRLQNSIVPPEEVIGDFLVVGEYFVLSIPTNRFLKDQLISKKTVLNLRITKEKLYTKEERVLIQNKRTKEMYLVDNSFLNSFSVKS</sequence>
<gene>
    <name evidence="1" type="ORF">Q4Q40_10335</name>
</gene>
<organism evidence="1 2">
    <name type="scientific">Flavivirga jejuensis</name>
    <dbReference type="NCBI Taxonomy" id="870487"/>
    <lineage>
        <taxon>Bacteria</taxon>
        <taxon>Pseudomonadati</taxon>
        <taxon>Bacteroidota</taxon>
        <taxon>Flavobacteriia</taxon>
        <taxon>Flavobacteriales</taxon>
        <taxon>Flavobacteriaceae</taxon>
        <taxon>Flavivirga</taxon>
    </lineage>
</organism>
<reference evidence="1" key="1">
    <citation type="submission" date="2023-07" db="EMBL/GenBank/DDBJ databases">
        <title>Two novel species in the genus Flavivirga.</title>
        <authorList>
            <person name="Kwon K."/>
        </authorList>
    </citation>
    <scope>NUCLEOTIDE SEQUENCE</scope>
    <source>
        <strain evidence="1">KACC 14158</strain>
    </source>
</reference>
<evidence type="ECO:0000313" key="2">
    <source>
        <dbReference type="Proteomes" id="UP001176806"/>
    </source>
</evidence>
<comment type="caution">
    <text evidence="1">The sequence shown here is derived from an EMBL/GenBank/DDBJ whole genome shotgun (WGS) entry which is preliminary data.</text>
</comment>
<accession>A0ABT8WN53</accession>
<name>A0ABT8WN53_9FLAO</name>
<dbReference type="RefSeq" id="WP_303301716.1">
    <property type="nucleotide sequence ID" value="NZ_BAABDA010000050.1"/>
</dbReference>
<proteinExistence type="predicted"/>
<protein>
    <recommendedName>
        <fullName evidence="3">LPP20 lipoprotein</fullName>
    </recommendedName>
</protein>
<evidence type="ECO:0008006" key="3">
    <source>
        <dbReference type="Google" id="ProtNLM"/>
    </source>
</evidence>
<keyword evidence="2" id="KW-1185">Reference proteome</keyword>
<dbReference type="EMBL" id="JAUOEL010000003">
    <property type="protein sequence ID" value="MDO5974580.1"/>
    <property type="molecule type" value="Genomic_DNA"/>
</dbReference>
<evidence type="ECO:0000313" key="1">
    <source>
        <dbReference type="EMBL" id="MDO5974580.1"/>
    </source>
</evidence>